<evidence type="ECO:0000256" key="2">
    <source>
        <dbReference type="ARBA" id="ARBA00022448"/>
    </source>
</evidence>
<keyword evidence="5 7" id="KW-1133">Transmembrane helix</keyword>
<keyword evidence="2" id="KW-0813">Transport</keyword>
<sequence length="406" mass="42990">MRALSVFGSLRNPVFAQLYAAQTISLLGDAFTWVALALLAFELAGEKSGVVLGTALTLRVTAFVLFSSLGGVLADRVNRKALMVGADLARVVIIGLIPLTTEVWQVYGLMFLLNAFTAVFTPTFQATVPLVAKQDYPQAIALSSATNELLGVLGPGLAGGLAALLGGRSLFWLDGATFALSALLILALRTNLQVKTDLASEVFRWSDLREGTRRLWVDPRLRYALLLELVAAISGAWVLVNTVGYVKGNLGLGDGQYGWVMAAFGVGATLAALAAGALDKRLARTTFVLLGATLTTLAILPTAMASLVPLMLLWFLAGVGQNWVNLPTNTLIADHTPEALQGRVYGAHFAWSHLWWMFSYPLAGWLGNALGSGSFLLGGLLGLGLLAVVQVLASPKRQGDIAGQVK</sequence>
<comment type="caution">
    <text evidence="9">The sequence shown here is derived from an EMBL/GenBank/DDBJ whole genome shotgun (WGS) entry which is preliminary data.</text>
</comment>
<feature type="transmembrane region" description="Helical" evidence="7">
    <location>
        <begin position="223"/>
        <end position="245"/>
    </location>
</feature>
<evidence type="ECO:0000256" key="5">
    <source>
        <dbReference type="ARBA" id="ARBA00022989"/>
    </source>
</evidence>
<dbReference type="PANTHER" id="PTHR43266">
    <property type="entry name" value="MACROLIDE-EFFLUX PROTEIN"/>
    <property type="match status" value="1"/>
</dbReference>
<feature type="transmembrane region" description="Helical" evidence="7">
    <location>
        <begin position="50"/>
        <end position="74"/>
    </location>
</feature>
<keyword evidence="6 7" id="KW-0472">Membrane</keyword>
<keyword evidence="3" id="KW-1003">Cell membrane</keyword>
<dbReference type="InterPro" id="IPR036259">
    <property type="entry name" value="MFS_trans_sf"/>
</dbReference>
<dbReference type="PROSITE" id="PS50850">
    <property type="entry name" value="MFS"/>
    <property type="match status" value="1"/>
</dbReference>
<evidence type="ECO:0000259" key="8">
    <source>
        <dbReference type="PROSITE" id="PS50850"/>
    </source>
</evidence>
<protein>
    <submittedName>
        <fullName evidence="9">Multidrug resistance protein MdtG</fullName>
    </submittedName>
</protein>
<feature type="transmembrane region" description="Helical" evidence="7">
    <location>
        <begin position="257"/>
        <end position="275"/>
    </location>
</feature>
<dbReference type="InterPro" id="IPR020846">
    <property type="entry name" value="MFS_dom"/>
</dbReference>
<reference evidence="9 10" key="1">
    <citation type="submission" date="2018-08" db="EMBL/GenBank/DDBJ databases">
        <title>Meiothermus granaticius genome AF-68 sequencing project.</title>
        <authorList>
            <person name="Da Costa M.S."/>
            <person name="Albuquerque L."/>
            <person name="Raposo P."/>
            <person name="Froufe H.J.C."/>
            <person name="Barroso C.S."/>
            <person name="Egas C."/>
        </authorList>
    </citation>
    <scope>NUCLEOTIDE SEQUENCE [LARGE SCALE GENOMIC DNA]</scope>
    <source>
        <strain evidence="9 10">AF-68</strain>
    </source>
</reference>
<keyword evidence="4 7" id="KW-0812">Transmembrane</keyword>
<evidence type="ECO:0000256" key="1">
    <source>
        <dbReference type="ARBA" id="ARBA00004651"/>
    </source>
</evidence>
<dbReference type="AlphaFoldDB" id="A0A399FBB1"/>
<dbReference type="Pfam" id="PF05977">
    <property type="entry name" value="MFS_3"/>
    <property type="match status" value="1"/>
</dbReference>
<feature type="domain" description="Major facilitator superfamily (MFS) profile" evidence="8">
    <location>
        <begin position="9"/>
        <end position="396"/>
    </location>
</feature>
<dbReference type="CDD" id="cd06173">
    <property type="entry name" value="MFS_MefA_like"/>
    <property type="match status" value="1"/>
</dbReference>
<keyword evidence="10" id="KW-1185">Reference proteome</keyword>
<dbReference type="PANTHER" id="PTHR43266:SF2">
    <property type="entry name" value="MAJOR FACILITATOR SUPERFAMILY (MFS) PROFILE DOMAIN-CONTAINING PROTEIN"/>
    <property type="match status" value="1"/>
</dbReference>
<dbReference type="Proteomes" id="UP000266178">
    <property type="component" value="Unassembled WGS sequence"/>
</dbReference>
<dbReference type="Gene3D" id="1.20.1250.20">
    <property type="entry name" value="MFS general substrate transporter like domains"/>
    <property type="match status" value="1"/>
</dbReference>
<name>A0A399FBB1_9DEIN</name>
<evidence type="ECO:0000256" key="6">
    <source>
        <dbReference type="ARBA" id="ARBA00023136"/>
    </source>
</evidence>
<evidence type="ECO:0000256" key="7">
    <source>
        <dbReference type="SAM" id="Phobius"/>
    </source>
</evidence>
<dbReference type="EMBL" id="QWLB01000005">
    <property type="protein sequence ID" value="RIH93498.1"/>
    <property type="molecule type" value="Genomic_DNA"/>
</dbReference>
<feature type="transmembrane region" description="Helical" evidence="7">
    <location>
        <begin position="365"/>
        <end position="389"/>
    </location>
</feature>
<dbReference type="GO" id="GO:0022857">
    <property type="term" value="F:transmembrane transporter activity"/>
    <property type="evidence" value="ECO:0007669"/>
    <property type="project" value="InterPro"/>
</dbReference>
<feature type="transmembrane region" description="Helical" evidence="7">
    <location>
        <begin position="287"/>
        <end position="317"/>
    </location>
</feature>
<dbReference type="SUPFAM" id="SSF103473">
    <property type="entry name" value="MFS general substrate transporter"/>
    <property type="match status" value="1"/>
</dbReference>
<evidence type="ECO:0000256" key="3">
    <source>
        <dbReference type="ARBA" id="ARBA00022475"/>
    </source>
</evidence>
<organism evidence="9 10">
    <name type="scientific">Meiothermus granaticius NBRC 107808</name>
    <dbReference type="NCBI Taxonomy" id="1227551"/>
    <lineage>
        <taxon>Bacteria</taxon>
        <taxon>Thermotogati</taxon>
        <taxon>Deinococcota</taxon>
        <taxon>Deinococci</taxon>
        <taxon>Thermales</taxon>
        <taxon>Thermaceae</taxon>
        <taxon>Meiothermus</taxon>
    </lineage>
</organism>
<proteinExistence type="predicted"/>
<feature type="transmembrane region" description="Helical" evidence="7">
    <location>
        <begin position="21"/>
        <end position="44"/>
    </location>
</feature>
<evidence type="ECO:0000256" key="4">
    <source>
        <dbReference type="ARBA" id="ARBA00022692"/>
    </source>
</evidence>
<comment type="subcellular location">
    <subcellularLocation>
        <location evidence="1">Cell membrane</location>
        <topology evidence="1">Multi-pass membrane protein</topology>
    </subcellularLocation>
</comment>
<dbReference type="InterPro" id="IPR010290">
    <property type="entry name" value="TM_effector"/>
</dbReference>
<dbReference type="RefSeq" id="WP_119356074.1">
    <property type="nucleotide sequence ID" value="NZ_BJXM01000003.1"/>
</dbReference>
<evidence type="ECO:0000313" key="9">
    <source>
        <dbReference type="EMBL" id="RIH93498.1"/>
    </source>
</evidence>
<gene>
    <name evidence="9" type="primary">mdtG</name>
    <name evidence="9" type="ORF">Mgrana_00552</name>
</gene>
<dbReference type="GO" id="GO:0005886">
    <property type="term" value="C:plasma membrane"/>
    <property type="evidence" value="ECO:0007669"/>
    <property type="project" value="UniProtKB-SubCell"/>
</dbReference>
<dbReference type="OrthoDB" id="9775268at2"/>
<accession>A0A399FBB1</accession>
<evidence type="ECO:0000313" key="10">
    <source>
        <dbReference type="Proteomes" id="UP000266178"/>
    </source>
</evidence>
<feature type="transmembrane region" description="Helical" evidence="7">
    <location>
        <begin position="170"/>
        <end position="188"/>
    </location>
</feature>